<feature type="signal peptide" evidence="1">
    <location>
        <begin position="1"/>
        <end position="22"/>
    </location>
</feature>
<dbReference type="InterPro" id="IPR048785">
    <property type="entry name" value="NE1300-like_sf"/>
</dbReference>
<dbReference type="Proteomes" id="UP000199345">
    <property type="component" value="Unassembled WGS sequence"/>
</dbReference>
<accession>A0A1I0A323</accession>
<sequence length="86" mass="9273">MKKMVVAAFAALFIFGSTTTMASGNLESDLTPVSAEDILNWMNCKGKKPTETVKSMTKTKDGKIVRVKCGDAQKIVADANIPVSEY</sequence>
<keyword evidence="3" id="KW-1185">Reference proteome</keyword>
<keyword evidence="1" id="KW-0732">Signal</keyword>
<evidence type="ECO:0000313" key="3">
    <source>
        <dbReference type="Proteomes" id="UP000199345"/>
    </source>
</evidence>
<proteinExistence type="predicted"/>
<dbReference type="InterPro" id="IPR048778">
    <property type="entry name" value="NE1300-like"/>
</dbReference>
<feature type="chain" id="PRO_5011520369" evidence="1">
    <location>
        <begin position="23"/>
        <end position="86"/>
    </location>
</feature>
<organism evidence="2 3">
    <name type="scientific">Nitrosomonas marina</name>
    <dbReference type="NCBI Taxonomy" id="917"/>
    <lineage>
        <taxon>Bacteria</taxon>
        <taxon>Pseudomonadati</taxon>
        <taxon>Pseudomonadota</taxon>
        <taxon>Betaproteobacteria</taxon>
        <taxon>Nitrosomonadales</taxon>
        <taxon>Nitrosomonadaceae</taxon>
        <taxon>Nitrosomonas</taxon>
    </lineage>
</organism>
<dbReference type="AlphaFoldDB" id="A0A1I0A323"/>
<dbReference type="OrthoDB" id="8548229at2"/>
<dbReference type="EMBL" id="FOIA01000006">
    <property type="protein sequence ID" value="SES88541.1"/>
    <property type="molecule type" value="Genomic_DNA"/>
</dbReference>
<dbReference type="RefSeq" id="WP_090656903.1">
    <property type="nucleotide sequence ID" value="NZ_FOIA01000006.1"/>
</dbReference>
<dbReference type="Pfam" id="PF20836">
    <property type="entry name" value="HAO_bd"/>
    <property type="match status" value="1"/>
</dbReference>
<evidence type="ECO:0000256" key="1">
    <source>
        <dbReference type="SAM" id="SignalP"/>
    </source>
</evidence>
<reference evidence="3" key="1">
    <citation type="submission" date="2016-10" db="EMBL/GenBank/DDBJ databases">
        <authorList>
            <person name="Varghese N."/>
            <person name="Submissions S."/>
        </authorList>
    </citation>
    <scope>NUCLEOTIDE SEQUENCE [LARGE SCALE GENOMIC DNA]</scope>
    <source>
        <strain evidence="3">Nm71</strain>
    </source>
</reference>
<name>A0A1I0A323_9PROT</name>
<gene>
    <name evidence="2" type="ORF">SAMN05216326_10615</name>
</gene>
<evidence type="ECO:0000313" key="2">
    <source>
        <dbReference type="EMBL" id="SES88541.1"/>
    </source>
</evidence>
<dbReference type="Gene3D" id="3.90.640.100">
    <property type="match status" value="1"/>
</dbReference>
<protein>
    <submittedName>
        <fullName evidence="2">Uncharacterized protein</fullName>
    </submittedName>
</protein>